<dbReference type="RefSeq" id="XP_042920658.1">
    <property type="nucleotide sequence ID" value="XM_043067261.1"/>
</dbReference>
<feature type="compositionally biased region" description="Gly residues" evidence="1">
    <location>
        <begin position="299"/>
        <end position="322"/>
    </location>
</feature>
<evidence type="ECO:0000256" key="1">
    <source>
        <dbReference type="SAM" id="MobiDB-lite"/>
    </source>
</evidence>
<dbReference type="Proteomes" id="UP000006906">
    <property type="component" value="Chromosome 10"/>
</dbReference>
<dbReference type="PANTHER" id="PTHR21521:SF0">
    <property type="entry name" value="AMUN, ISOFORM A"/>
    <property type="match status" value="1"/>
</dbReference>
<evidence type="ECO:0000313" key="3">
    <source>
        <dbReference type="Proteomes" id="UP000006906"/>
    </source>
</evidence>
<gene>
    <name evidence="2" type="ORF">CHLRE_10g466400v5</name>
</gene>
<dbReference type="InParanoid" id="A0A2K3DCA4"/>
<dbReference type="AlphaFoldDB" id="A0A2K3DCA4"/>
<proteinExistence type="predicted"/>
<feature type="compositionally biased region" description="Gly residues" evidence="1">
    <location>
        <begin position="366"/>
        <end position="375"/>
    </location>
</feature>
<protein>
    <submittedName>
        <fullName evidence="2">Uncharacterized protein</fullName>
    </submittedName>
</protein>
<dbReference type="KEGG" id="cre:CHLRE_10g466400v5"/>
<feature type="region of interest" description="Disordered" evidence="1">
    <location>
        <begin position="366"/>
        <end position="408"/>
    </location>
</feature>
<feature type="region of interest" description="Disordered" evidence="1">
    <location>
        <begin position="67"/>
        <end position="115"/>
    </location>
</feature>
<dbReference type="EMBL" id="CM008971">
    <property type="protein sequence ID" value="PNW78158.1"/>
    <property type="molecule type" value="Genomic_DNA"/>
</dbReference>
<organism evidence="2 3">
    <name type="scientific">Chlamydomonas reinhardtii</name>
    <name type="common">Chlamydomonas smithii</name>
    <dbReference type="NCBI Taxonomy" id="3055"/>
    <lineage>
        <taxon>Eukaryota</taxon>
        <taxon>Viridiplantae</taxon>
        <taxon>Chlorophyta</taxon>
        <taxon>core chlorophytes</taxon>
        <taxon>Chlorophyceae</taxon>
        <taxon>CS clade</taxon>
        <taxon>Chlamydomonadales</taxon>
        <taxon>Chlamydomonadaceae</taxon>
        <taxon>Chlamydomonas</taxon>
    </lineage>
</organism>
<name>A0A2K3DCA4_CHLRE</name>
<accession>A0A2K3DCA4</accession>
<dbReference type="STRING" id="3055.A0A2K3DCA4"/>
<evidence type="ECO:0000313" key="2">
    <source>
        <dbReference type="EMBL" id="PNW78158.1"/>
    </source>
</evidence>
<feature type="compositionally biased region" description="Gly residues" evidence="1">
    <location>
        <begin position="382"/>
        <end position="392"/>
    </location>
</feature>
<dbReference type="PANTHER" id="PTHR21521">
    <property type="entry name" value="AMUN, ISOFORM A"/>
    <property type="match status" value="1"/>
</dbReference>
<dbReference type="Gramene" id="PNW78158">
    <property type="protein sequence ID" value="PNW78158"/>
    <property type="gene ID" value="CHLRE_10g466400v5"/>
</dbReference>
<dbReference type="GeneID" id="66055196"/>
<dbReference type="ExpressionAtlas" id="A0A2K3DCA4">
    <property type="expression patterns" value="baseline"/>
</dbReference>
<reference evidence="2 3" key="1">
    <citation type="journal article" date="2007" name="Science">
        <title>The Chlamydomonas genome reveals the evolution of key animal and plant functions.</title>
        <authorList>
            <person name="Merchant S.S."/>
            <person name="Prochnik S.E."/>
            <person name="Vallon O."/>
            <person name="Harris E.H."/>
            <person name="Karpowicz S.J."/>
            <person name="Witman G.B."/>
            <person name="Terry A."/>
            <person name="Salamov A."/>
            <person name="Fritz-Laylin L.K."/>
            <person name="Marechal-Drouard L."/>
            <person name="Marshall W.F."/>
            <person name="Qu L.H."/>
            <person name="Nelson D.R."/>
            <person name="Sanderfoot A.A."/>
            <person name="Spalding M.H."/>
            <person name="Kapitonov V.V."/>
            <person name="Ren Q."/>
            <person name="Ferris P."/>
            <person name="Lindquist E."/>
            <person name="Shapiro H."/>
            <person name="Lucas S.M."/>
            <person name="Grimwood J."/>
            <person name="Schmutz J."/>
            <person name="Cardol P."/>
            <person name="Cerutti H."/>
            <person name="Chanfreau G."/>
            <person name="Chen C.L."/>
            <person name="Cognat V."/>
            <person name="Croft M.T."/>
            <person name="Dent R."/>
            <person name="Dutcher S."/>
            <person name="Fernandez E."/>
            <person name="Fukuzawa H."/>
            <person name="Gonzalez-Ballester D."/>
            <person name="Gonzalez-Halphen D."/>
            <person name="Hallmann A."/>
            <person name="Hanikenne M."/>
            <person name="Hippler M."/>
            <person name="Inwood W."/>
            <person name="Jabbari K."/>
            <person name="Kalanon M."/>
            <person name="Kuras R."/>
            <person name="Lefebvre P.A."/>
            <person name="Lemaire S.D."/>
            <person name="Lobanov A.V."/>
            <person name="Lohr M."/>
            <person name="Manuell A."/>
            <person name="Meier I."/>
            <person name="Mets L."/>
            <person name="Mittag M."/>
            <person name="Mittelmeier T."/>
            <person name="Moroney J.V."/>
            <person name="Moseley J."/>
            <person name="Napoli C."/>
            <person name="Nedelcu A.M."/>
            <person name="Niyogi K."/>
            <person name="Novoselov S.V."/>
            <person name="Paulsen I.T."/>
            <person name="Pazour G."/>
            <person name="Purton S."/>
            <person name="Ral J.P."/>
            <person name="Riano-Pachon D.M."/>
            <person name="Riekhof W."/>
            <person name="Rymarquis L."/>
            <person name="Schroda M."/>
            <person name="Stern D."/>
            <person name="Umen J."/>
            <person name="Willows R."/>
            <person name="Wilson N."/>
            <person name="Zimmer S.L."/>
            <person name="Allmer J."/>
            <person name="Balk J."/>
            <person name="Bisova K."/>
            <person name="Chen C.J."/>
            <person name="Elias M."/>
            <person name="Gendler K."/>
            <person name="Hauser C."/>
            <person name="Lamb M.R."/>
            <person name="Ledford H."/>
            <person name="Long J.C."/>
            <person name="Minagawa J."/>
            <person name="Page M.D."/>
            <person name="Pan J."/>
            <person name="Pootakham W."/>
            <person name="Roje S."/>
            <person name="Rose A."/>
            <person name="Stahlberg E."/>
            <person name="Terauchi A.M."/>
            <person name="Yang P."/>
            <person name="Ball S."/>
            <person name="Bowler C."/>
            <person name="Dieckmann C.L."/>
            <person name="Gladyshev V.N."/>
            <person name="Green P."/>
            <person name="Jorgensen R."/>
            <person name="Mayfield S."/>
            <person name="Mueller-Roeber B."/>
            <person name="Rajamani S."/>
            <person name="Sayre R.T."/>
            <person name="Brokstein P."/>
            <person name="Dubchak I."/>
            <person name="Goodstein D."/>
            <person name="Hornick L."/>
            <person name="Huang Y.W."/>
            <person name="Jhaveri J."/>
            <person name="Luo Y."/>
            <person name="Martinez D."/>
            <person name="Ngau W.C."/>
            <person name="Otillar B."/>
            <person name="Poliakov A."/>
            <person name="Porter A."/>
            <person name="Szajkowski L."/>
            <person name="Werner G."/>
            <person name="Zhou K."/>
            <person name="Grigoriev I.V."/>
            <person name="Rokhsar D.S."/>
            <person name="Grossman A.R."/>
        </authorList>
    </citation>
    <scope>NUCLEOTIDE SEQUENCE [LARGE SCALE GENOMIC DNA]</scope>
    <source>
        <strain evidence="3">CC-503</strain>
    </source>
</reference>
<feature type="compositionally biased region" description="Low complexity" evidence="1">
    <location>
        <begin position="70"/>
        <end position="103"/>
    </location>
</feature>
<sequence length="408" mass="39218">MEIETTPDPASLWASDDPAVWRSVLARYPECVETAAGSSKSKAALVELDRWYLQQLAPSLVAQLQQARHQGQAAPGEQQQQQQQQPEEPSGGLGEASEGGSSKVKGKAGGNSGPEAAAAAVAAGGAAGGSDGTGPVAGISRAELVRLVEWKLARGKWRPRLAAFALEQPDGAVEAASGAALTQLAAYVRLMQASSASPATSASPSTSAPATSTAAAAALRGALDALTALKGVGPATASALLSAAAPGGLLPYMGDEALAVAGGGGGRKPEDYSVKAYLQLVAALQAKAEALRPRSSGSSSGGSGGAGGGALTAGSSGSGGAGTAVPSKEGDALFGLAHGALGAAELERCLWVAALLSGGGRGGAAAGAAGGGSGRGAAAAGWKGGSGAGAGAAGAAAWGQPASKKARR</sequence>
<keyword evidence="3" id="KW-1185">Reference proteome</keyword>
<feature type="region of interest" description="Disordered" evidence="1">
    <location>
        <begin position="291"/>
        <end position="324"/>
    </location>
</feature>
<dbReference type="OrthoDB" id="549925at2759"/>